<dbReference type="PROSITE" id="PS00905">
    <property type="entry name" value="GTP1_OBG"/>
    <property type="match status" value="1"/>
</dbReference>
<dbReference type="Pfam" id="PF02824">
    <property type="entry name" value="TGS"/>
    <property type="match status" value="1"/>
</dbReference>
<dbReference type="GO" id="GO:0003924">
    <property type="term" value="F:GTPase activity"/>
    <property type="evidence" value="ECO:0007669"/>
    <property type="project" value="InterPro"/>
</dbReference>
<evidence type="ECO:0008006" key="6">
    <source>
        <dbReference type="Google" id="ProtNLM"/>
    </source>
</evidence>
<dbReference type="SUPFAM" id="SSF52540">
    <property type="entry name" value="P-loop containing nucleoside triphosphate hydrolases"/>
    <property type="match status" value="1"/>
</dbReference>
<proteinExistence type="predicted"/>
<dbReference type="InterPro" id="IPR045001">
    <property type="entry name" value="DRG"/>
</dbReference>
<dbReference type="Pfam" id="PF16897">
    <property type="entry name" value="MMR_HSR1_Xtn"/>
    <property type="match status" value="1"/>
</dbReference>
<evidence type="ECO:0000259" key="4">
    <source>
        <dbReference type="PROSITE" id="PS51880"/>
    </source>
</evidence>
<dbReference type="FunFam" id="3.10.20.30:FF:000003">
    <property type="entry name" value="Developmentally-regulated GTP-binding protein 1"/>
    <property type="match status" value="1"/>
</dbReference>
<keyword evidence="2" id="KW-0342">GTP-binding</keyword>
<keyword evidence="1" id="KW-0547">Nucleotide-binding</keyword>
<organism evidence="5">
    <name type="scientific">Pinguiococcus pyrenoidosus</name>
    <dbReference type="NCBI Taxonomy" id="172671"/>
    <lineage>
        <taxon>Eukaryota</taxon>
        <taxon>Sar</taxon>
        <taxon>Stramenopiles</taxon>
        <taxon>Ochrophyta</taxon>
        <taxon>Pinguiophyceae</taxon>
        <taxon>Pinguiochrysidales</taxon>
        <taxon>Pinguiochrysidaceae</taxon>
        <taxon>Pinguiococcus</taxon>
    </lineage>
</organism>
<dbReference type="EMBL" id="HBEA01001140">
    <property type="protein sequence ID" value="CAD8251337.1"/>
    <property type="molecule type" value="Transcribed_RNA"/>
</dbReference>
<gene>
    <name evidence="5" type="ORF">PPYR1160_LOCUS828</name>
</gene>
<dbReference type="GO" id="GO:0005525">
    <property type="term" value="F:GTP binding"/>
    <property type="evidence" value="ECO:0007669"/>
    <property type="project" value="UniProtKB-KW"/>
</dbReference>
<dbReference type="FunFam" id="3.40.50.300:FF:000740">
    <property type="entry name" value="Putative GTP-binding protein 1"/>
    <property type="match status" value="1"/>
</dbReference>
<dbReference type="SUPFAM" id="SSF81271">
    <property type="entry name" value="TGS-like"/>
    <property type="match status" value="1"/>
</dbReference>
<dbReference type="Pfam" id="PF01926">
    <property type="entry name" value="MMR_HSR1"/>
    <property type="match status" value="1"/>
</dbReference>
<name>A0A7R9Y9B1_9STRA</name>
<dbReference type="CDD" id="cd01896">
    <property type="entry name" value="DRG"/>
    <property type="match status" value="1"/>
</dbReference>
<evidence type="ECO:0000313" key="5">
    <source>
        <dbReference type="EMBL" id="CAD8251337.1"/>
    </source>
</evidence>
<dbReference type="InterPro" id="IPR031167">
    <property type="entry name" value="G_OBG"/>
</dbReference>
<dbReference type="PROSITE" id="PS51880">
    <property type="entry name" value="TGS"/>
    <property type="match status" value="1"/>
</dbReference>
<dbReference type="InterPro" id="IPR004095">
    <property type="entry name" value="TGS"/>
</dbReference>
<feature type="domain" description="OBG-type G" evidence="3">
    <location>
        <begin position="66"/>
        <end position="297"/>
    </location>
</feature>
<dbReference type="CDD" id="cd17230">
    <property type="entry name" value="TGS_DRG1"/>
    <property type="match status" value="1"/>
</dbReference>
<dbReference type="NCBIfam" id="TIGR00231">
    <property type="entry name" value="small_GTP"/>
    <property type="match status" value="1"/>
</dbReference>
<dbReference type="InterPro" id="IPR005225">
    <property type="entry name" value="Small_GTP-bd"/>
</dbReference>
<dbReference type="PRINTS" id="PR00326">
    <property type="entry name" value="GTP1OBG"/>
</dbReference>
<dbReference type="InterPro" id="IPR006074">
    <property type="entry name" value="GTP1-OBG_CS"/>
</dbReference>
<reference evidence="5" key="1">
    <citation type="submission" date="2021-01" db="EMBL/GenBank/DDBJ databases">
        <authorList>
            <person name="Corre E."/>
            <person name="Pelletier E."/>
            <person name="Niang G."/>
            <person name="Scheremetjew M."/>
            <person name="Finn R."/>
            <person name="Kale V."/>
            <person name="Holt S."/>
            <person name="Cochrane G."/>
            <person name="Meng A."/>
            <person name="Brown T."/>
            <person name="Cohen L."/>
        </authorList>
    </citation>
    <scope>NUCLEOTIDE SEQUENCE</scope>
    <source>
        <strain evidence="5">CCMP2078</strain>
    </source>
</reference>
<dbReference type="InterPro" id="IPR031662">
    <property type="entry name" value="GTP-binding_2"/>
</dbReference>
<evidence type="ECO:0000256" key="2">
    <source>
        <dbReference type="ARBA" id="ARBA00023134"/>
    </source>
</evidence>
<accession>A0A7R9Y9B1</accession>
<evidence type="ECO:0000256" key="1">
    <source>
        <dbReference type="ARBA" id="ARBA00022741"/>
    </source>
</evidence>
<dbReference type="AlphaFoldDB" id="A0A7R9Y9B1"/>
<dbReference type="Gene3D" id="6.10.140.1070">
    <property type="match status" value="2"/>
</dbReference>
<protein>
    <recommendedName>
        <fullName evidence="6">OBG-type G domain-containing protein</fullName>
    </recommendedName>
</protein>
<evidence type="ECO:0000259" key="3">
    <source>
        <dbReference type="PROSITE" id="PS51710"/>
    </source>
</evidence>
<dbReference type="InterPro" id="IPR012675">
    <property type="entry name" value="Beta-grasp_dom_sf"/>
</dbReference>
<dbReference type="InterPro" id="IPR027417">
    <property type="entry name" value="P-loop_NTPase"/>
</dbReference>
<dbReference type="InterPro" id="IPR006073">
    <property type="entry name" value="GTP-bd"/>
</dbReference>
<feature type="domain" description="TGS" evidence="4">
    <location>
        <begin position="297"/>
        <end position="373"/>
    </location>
</feature>
<dbReference type="PROSITE" id="PS51710">
    <property type="entry name" value="G_OBG"/>
    <property type="match status" value="1"/>
</dbReference>
<dbReference type="PANTHER" id="PTHR43127">
    <property type="entry name" value="DEVELOPMENTALLY-REGULATED GTP-BINDING PROTEIN 2"/>
    <property type="match status" value="1"/>
</dbReference>
<sequence length="374" mass="41557">MSSTQQKIADLEAEYARTQKNKATAGHLGLIKAKLAKLKRELLEPERSGGSQGGGSGFDVSKAGDTRVGLVGFPSVGKSTLMSALTGTFSEAAAYEFTTLTAIPGTLHYRGAKIQILDLPGIIEGARDGKGRGRQVIGTARTCNLILIVLDAAKPMSHKLKIEHELDGFGIRLNQTPPDITFKLKDRGGLGYTELVPQTQGMNRDVARQVLQEYRVQGDVLMRGDYTVDQFIDVVESTMAPKRARKYIPAIYCLNMIDQLTIEDLDIICQMPHHCPISSRHHWNLDGLVEMVWDYCSMIRIYTKPKGQIPDLTAPVVLHNRSPTVASFCNRIHRGILSEFKYAWVWGRSVKHQPQRVGKDHVLQDEDVVQIVKK</sequence>
<dbReference type="Gene3D" id="3.10.20.30">
    <property type="match status" value="1"/>
</dbReference>
<dbReference type="InterPro" id="IPR012676">
    <property type="entry name" value="TGS-like"/>
</dbReference>